<name>A0ABS6V6P4_9SPHN</name>
<evidence type="ECO:0000256" key="1">
    <source>
        <dbReference type="SAM" id="Phobius"/>
    </source>
</evidence>
<protein>
    <recommendedName>
        <fullName evidence="4">Phage shock protein B</fullName>
    </recommendedName>
</protein>
<keyword evidence="3" id="KW-1185">Reference proteome</keyword>
<evidence type="ECO:0008006" key="4">
    <source>
        <dbReference type="Google" id="ProtNLM"/>
    </source>
</evidence>
<keyword evidence="1" id="KW-0812">Transmembrane</keyword>
<dbReference type="EMBL" id="JAHVAH010000001">
    <property type="protein sequence ID" value="MBW0145025.1"/>
    <property type="molecule type" value="Genomic_DNA"/>
</dbReference>
<gene>
    <name evidence="2" type="ORF">KTQ36_06910</name>
</gene>
<organism evidence="2 3">
    <name type="scientific">Sphingomicrobium clamense</name>
    <dbReference type="NCBI Taxonomy" id="2851013"/>
    <lineage>
        <taxon>Bacteria</taxon>
        <taxon>Pseudomonadati</taxon>
        <taxon>Pseudomonadota</taxon>
        <taxon>Alphaproteobacteria</taxon>
        <taxon>Sphingomonadales</taxon>
        <taxon>Sphingomonadaceae</taxon>
        <taxon>Sphingomicrobium</taxon>
    </lineage>
</organism>
<feature type="transmembrane region" description="Helical" evidence="1">
    <location>
        <begin position="6"/>
        <end position="24"/>
    </location>
</feature>
<keyword evidence="1" id="KW-1133">Transmembrane helix</keyword>
<evidence type="ECO:0000313" key="2">
    <source>
        <dbReference type="EMBL" id="MBW0145025.1"/>
    </source>
</evidence>
<sequence>MPIEIVMIVVASMIFTLVLINMLARLKKDADGPNIQQEEFEALKERVRVLERITVEEGNSLAAEIAALEDRSGPTLDELSAGKTKTADRA</sequence>
<evidence type="ECO:0000313" key="3">
    <source>
        <dbReference type="Proteomes" id="UP000698028"/>
    </source>
</evidence>
<dbReference type="Proteomes" id="UP000698028">
    <property type="component" value="Unassembled WGS sequence"/>
</dbReference>
<comment type="caution">
    <text evidence="2">The sequence shown here is derived from an EMBL/GenBank/DDBJ whole genome shotgun (WGS) entry which is preliminary data.</text>
</comment>
<proteinExistence type="predicted"/>
<dbReference type="RefSeq" id="WP_218632965.1">
    <property type="nucleotide sequence ID" value="NZ_JAHVAH010000001.1"/>
</dbReference>
<keyword evidence="1" id="KW-0472">Membrane</keyword>
<reference evidence="2 3" key="1">
    <citation type="submission" date="2021-07" db="EMBL/GenBank/DDBJ databases">
        <title>The draft genome sequence of Sphingomicrobium sp. B8.</title>
        <authorList>
            <person name="Mu L."/>
        </authorList>
    </citation>
    <scope>NUCLEOTIDE SEQUENCE [LARGE SCALE GENOMIC DNA]</scope>
    <source>
        <strain evidence="2 3">B8</strain>
    </source>
</reference>
<accession>A0ABS6V6P4</accession>